<dbReference type="NCBIfam" id="TIGR02937">
    <property type="entry name" value="sigma70-ECF"/>
    <property type="match status" value="1"/>
</dbReference>
<gene>
    <name evidence="6" type="ORF">DZC72_09305</name>
</gene>
<evidence type="ECO:0000313" key="7">
    <source>
        <dbReference type="Proteomes" id="UP000286990"/>
    </source>
</evidence>
<dbReference type="SUPFAM" id="SSF88946">
    <property type="entry name" value="Sigma2 domain of RNA polymerase sigma factors"/>
    <property type="match status" value="1"/>
</dbReference>
<dbReference type="PANTHER" id="PTHR43133:SF46">
    <property type="entry name" value="RNA POLYMERASE SIGMA-70 FACTOR ECF SUBFAMILY"/>
    <property type="match status" value="1"/>
</dbReference>
<dbReference type="EMBL" id="QUSX01000001">
    <property type="protein sequence ID" value="RRQ50705.1"/>
    <property type="molecule type" value="Genomic_DNA"/>
</dbReference>
<proteinExistence type="inferred from homology"/>
<dbReference type="GO" id="GO:0016987">
    <property type="term" value="F:sigma factor activity"/>
    <property type="evidence" value="ECO:0007669"/>
    <property type="project" value="UniProtKB-KW"/>
</dbReference>
<dbReference type="SUPFAM" id="SSF88659">
    <property type="entry name" value="Sigma3 and sigma4 domains of RNA polymerase sigma factors"/>
    <property type="match status" value="1"/>
</dbReference>
<dbReference type="InterPro" id="IPR007627">
    <property type="entry name" value="RNA_pol_sigma70_r2"/>
</dbReference>
<dbReference type="InterPro" id="IPR013325">
    <property type="entry name" value="RNA_pol_sigma_r2"/>
</dbReference>
<keyword evidence="3" id="KW-0731">Sigma factor</keyword>
<name>A0A426RP20_9FLAO</name>
<organism evidence="6 7">
    <name type="scientific">Maribacter algicola</name>
    <dbReference type="NCBI Taxonomy" id="2498892"/>
    <lineage>
        <taxon>Bacteria</taxon>
        <taxon>Pseudomonadati</taxon>
        <taxon>Bacteroidota</taxon>
        <taxon>Flavobacteriia</taxon>
        <taxon>Flavobacteriales</taxon>
        <taxon>Flavobacteriaceae</taxon>
        <taxon>Maribacter</taxon>
    </lineage>
</organism>
<evidence type="ECO:0000256" key="2">
    <source>
        <dbReference type="ARBA" id="ARBA00023015"/>
    </source>
</evidence>
<evidence type="ECO:0000256" key="3">
    <source>
        <dbReference type="ARBA" id="ARBA00023082"/>
    </source>
</evidence>
<keyword evidence="2" id="KW-0805">Transcription regulation</keyword>
<dbReference type="InterPro" id="IPR013324">
    <property type="entry name" value="RNA_pol_sigma_r3/r4-like"/>
</dbReference>
<reference evidence="7" key="1">
    <citation type="submission" date="2018-12" db="EMBL/GenBank/DDBJ databases">
        <title>Maribacter lutimaris sp. nov., isolated from marine sediment.</title>
        <authorList>
            <person name="Kim K.K."/>
        </authorList>
    </citation>
    <scope>NUCLEOTIDE SEQUENCE [LARGE SCALE GENOMIC DNA]</scope>
    <source>
        <strain evidence="7">PoM-212</strain>
    </source>
</reference>
<protein>
    <submittedName>
        <fullName evidence="6">Sigma-70 family RNA polymerase sigma factor</fullName>
    </submittedName>
</protein>
<evidence type="ECO:0000313" key="6">
    <source>
        <dbReference type="EMBL" id="RRQ50705.1"/>
    </source>
</evidence>
<dbReference type="Gene3D" id="1.10.1740.10">
    <property type="match status" value="1"/>
</dbReference>
<dbReference type="InterPro" id="IPR036388">
    <property type="entry name" value="WH-like_DNA-bd_sf"/>
</dbReference>
<dbReference type="PANTHER" id="PTHR43133">
    <property type="entry name" value="RNA POLYMERASE ECF-TYPE SIGMA FACTO"/>
    <property type="match status" value="1"/>
</dbReference>
<dbReference type="GO" id="GO:0006352">
    <property type="term" value="P:DNA-templated transcription initiation"/>
    <property type="evidence" value="ECO:0007669"/>
    <property type="project" value="InterPro"/>
</dbReference>
<evidence type="ECO:0000256" key="4">
    <source>
        <dbReference type="ARBA" id="ARBA00023163"/>
    </source>
</evidence>
<dbReference type="Proteomes" id="UP000286990">
    <property type="component" value="Unassembled WGS sequence"/>
</dbReference>
<dbReference type="Pfam" id="PF04542">
    <property type="entry name" value="Sigma70_r2"/>
    <property type="match status" value="1"/>
</dbReference>
<dbReference type="RefSeq" id="WP_125222526.1">
    <property type="nucleotide sequence ID" value="NZ_QUSX01000001.1"/>
</dbReference>
<sequence length="189" mass="21818">MQETEGNKILVHLRSGSEKLLREIYTDNREKFLNFARKYQLSEDDNIDIYQDAYVIFYDNVMQGKLTELNSSVSTYLFSIGKYLIFDRMRKNKKTVGSHFPMEVVGKADVSLEELSLGAEELSAEQKLLQKYFATLGTQCKELLNLFYYRGFTIQEIVESGGYNNENVVKAAKSRCMKTLKERIKADAD</sequence>
<dbReference type="InterPro" id="IPR014284">
    <property type="entry name" value="RNA_pol_sigma-70_dom"/>
</dbReference>
<dbReference type="OrthoDB" id="1099849at2"/>
<dbReference type="Gene3D" id="1.10.10.10">
    <property type="entry name" value="Winged helix-like DNA-binding domain superfamily/Winged helix DNA-binding domain"/>
    <property type="match status" value="1"/>
</dbReference>
<keyword evidence="4" id="KW-0804">Transcription</keyword>
<evidence type="ECO:0000259" key="5">
    <source>
        <dbReference type="Pfam" id="PF04542"/>
    </source>
</evidence>
<dbReference type="InterPro" id="IPR039425">
    <property type="entry name" value="RNA_pol_sigma-70-like"/>
</dbReference>
<dbReference type="AlphaFoldDB" id="A0A426RP20"/>
<comment type="caution">
    <text evidence="6">The sequence shown here is derived from an EMBL/GenBank/DDBJ whole genome shotgun (WGS) entry which is preliminary data.</text>
</comment>
<feature type="domain" description="RNA polymerase sigma-70 region 2" evidence="5">
    <location>
        <begin position="25"/>
        <end position="94"/>
    </location>
</feature>
<evidence type="ECO:0000256" key="1">
    <source>
        <dbReference type="ARBA" id="ARBA00010641"/>
    </source>
</evidence>
<accession>A0A426RP20</accession>
<comment type="similarity">
    <text evidence="1">Belongs to the sigma-70 factor family. ECF subfamily.</text>
</comment>
<keyword evidence="7" id="KW-1185">Reference proteome</keyword>